<feature type="binding site" evidence="1">
    <location>
        <position position="105"/>
    </location>
    <ligand>
        <name>S-adenosyl-L-methionine</name>
        <dbReference type="ChEBI" id="CHEBI:59789"/>
    </ligand>
</feature>
<comment type="function">
    <text evidence="1">S-adenosyl-L-methionine-dependent protein-lysine N-methyltransferase that methylates elongation factor 1-alpha.</text>
</comment>
<dbReference type="InParanoid" id="A0A2K1QXD2"/>
<dbReference type="EC" id="2.1.1.-" evidence="1"/>
<dbReference type="OrthoDB" id="407325at2759"/>
<dbReference type="GO" id="GO:0016279">
    <property type="term" value="F:protein-lysine N-methyltransferase activity"/>
    <property type="evidence" value="ECO:0007669"/>
    <property type="project" value="UniProtKB-UniRule"/>
</dbReference>
<evidence type="ECO:0000313" key="3">
    <source>
        <dbReference type="EMBL" id="PNS19563.1"/>
    </source>
</evidence>
<feature type="compositionally biased region" description="Basic and acidic residues" evidence="2">
    <location>
        <begin position="274"/>
        <end position="296"/>
    </location>
</feature>
<dbReference type="Gene3D" id="3.40.50.150">
    <property type="entry name" value="Vaccinia Virus protein VP39"/>
    <property type="match status" value="1"/>
</dbReference>
<feature type="compositionally biased region" description="Low complexity" evidence="2">
    <location>
        <begin position="357"/>
        <end position="367"/>
    </location>
</feature>
<feature type="compositionally biased region" description="Basic and acidic residues" evidence="2">
    <location>
        <begin position="318"/>
        <end position="337"/>
    </location>
</feature>
<keyword evidence="4" id="KW-1185">Reference proteome</keyword>
<dbReference type="AlphaFoldDB" id="A0A2K1QXD2"/>
<keyword evidence="1 3" id="KW-0808">Transferase</keyword>
<dbReference type="PANTHER" id="PTHR14614:SF152">
    <property type="entry name" value="PROTEIN-LYSINE N-METHYLTRANSFERASE EFM6"/>
    <property type="match status" value="1"/>
</dbReference>
<proteinExistence type="inferred from homology"/>
<dbReference type="InterPro" id="IPR033684">
    <property type="entry name" value="EFM6"/>
</dbReference>
<dbReference type="InterPro" id="IPR029063">
    <property type="entry name" value="SAM-dependent_MTases_sf"/>
</dbReference>
<feature type="binding site" evidence="1">
    <location>
        <begin position="83"/>
        <end position="85"/>
    </location>
    <ligand>
        <name>S-adenosyl-L-methionine</name>
        <dbReference type="ChEBI" id="CHEBI:59789"/>
    </ligand>
</feature>
<dbReference type="Proteomes" id="UP000243797">
    <property type="component" value="Unassembled WGS sequence"/>
</dbReference>
<keyword evidence="1" id="KW-0963">Cytoplasm</keyword>
<dbReference type="GO" id="GO:0032259">
    <property type="term" value="P:methylation"/>
    <property type="evidence" value="ECO:0007669"/>
    <property type="project" value="UniProtKB-KW"/>
</dbReference>
<organism evidence="3 4">
    <name type="scientific">Sphaceloma murrayae</name>
    <dbReference type="NCBI Taxonomy" id="2082308"/>
    <lineage>
        <taxon>Eukaryota</taxon>
        <taxon>Fungi</taxon>
        <taxon>Dikarya</taxon>
        <taxon>Ascomycota</taxon>
        <taxon>Pezizomycotina</taxon>
        <taxon>Dothideomycetes</taxon>
        <taxon>Dothideomycetidae</taxon>
        <taxon>Myriangiales</taxon>
        <taxon>Elsinoaceae</taxon>
        <taxon>Sphaceloma</taxon>
    </lineage>
</organism>
<name>A0A2K1QXD2_9PEZI</name>
<dbReference type="STRING" id="2082308.A0A2K1QXD2"/>
<feature type="binding site" evidence="1">
    <location>
        <position position="150"/>
    </location>
    <ligand>
        <name>S-adenosyl-L-methionine</name>
        <dbReference type="ChEBI" id="CHEBI:59789"/>
    </ligand>
</feature>
<gene>
    <name evidence="1" type="primary">EFM6</name>
    <name evidence="3" type="ORF">CAC42_7407</name>
</gene>
<dbReference type="HAMAP" id="MF_03198">
    <property type="entry name" value="Methyltr_EFM6"/>
    <property type="match status" value="1"/>
</dbReference>
<evidence type="ECO:0000256" key="2">
    <source>
        <dbReference type="SAM" id="MobiDB-lite"/>
    </source>
</evidence>
<feature type="binding site" evidence="1">
    <location>
        <position position="133"/>
    </location>
    <ligand>
        <name>S-adenosyl-L-methionine</name>
        <dbReference type="ChEBI" id="CHEBI:59789"/>
    </ligand>
</feature>
<evidence type="ECO:0000256" key="1">
    <source>
        <dbReference type="HAMAP-Rule" id="MF_03198"/>
    </source>
</evidence>
<comment type="caution">
    <text evidence="3">The sequence shown here is derived from an EMBL/GenBank/DDBJ whole genome shotgun (WGS) entry which is preliminary data.</text>
</comment>
<sequence>MTSPSPPADDFLAGLVNQDLVDLPEYKSAGVSSVDFGGLLGSPLRLHEDLKEGCGGQLWPAGMVLAKHLLRQKEITGSILELGAGGGLVGLAVALHHRVSVHITDQQPMLHLMRKNIELNHLDDQVTASVYDWGSPRPDAISPPDVLLAADCVYFEPAFPLLQQTMLDLIGENTICYFCFKKRRRADLNFVKACKKLFRVEELEDPDRPTFSRENLYFTKKPLIYDEKRPALQTRTLSAPRMPFSRASSAKNGEMKPPRSSTSRGDLRSPWSKSPKDGDVKAPSRTNSSKDGEMKPPRSNSAKSGEWKPPRTSSSKSGEMRPPRTDSAKSGEMEGPRPHLLKRNTFKSAFGKLTTTISRIKPSSSGRSSDEGHRSPPPRSAPCLDPRRRTQVSVSKPCTRASMQITLGGGDGTCETTYESKRPNNWYNLQRKLQGECNYRYGTCDYKSIPVFQDGDSVDESKQALDVEEYWRSNPLRKRSGTFPELVVSRATGRDFLRKVQSQSLIEGRRGRADYGAR</sequence>
<feature type="binding site" evidence="1">
    <location>
        <position position="59"/>
    </location>
    <ligand>
        <name>S-adenosyl-L-methionine</name>
        <dbReference type="ChEBI" id="CHEBI:59789"/>
    </ligand>
</feature>
<dbReference type="SUPFAM" id="SSF53335">
    <property type="entry name" value="S-adenosyl-L-methionine-dependent methyltransferases"/>
    <property type="match status" value="1"/>
</dbReference>
<dbReference type="Pfam" id="PF10294">
    <property type="entry name" value="Methyltransf_16"/>
    <property type="match status" value="1"/>
</dbReference>
<feature type="region of interest" description="Disordered" evidence="2">
    <location>
        <begin position="229"/>
        <end position="397"/>
    </location>
</feature>
<dbReference type="InterPro" id="IPR019410">
    <property type="entry name" value="Methyltransf_16"/>
</dbReference>
<keyword evidence="1 3" id="KW-0489">Methyltransferase</keyword>
<reference evidence="3 4" key="1">
    <citation type="submission" date="2017-06" db="EMBL/GenBank/DDBJ databases">
        <title>Draft genome sequence of a variant of Elsinoe murrayae.</title>
        <authorList>
            <person name="Cheng Q."/>
        </authorList>
    </citation>
    <scope>NUCLEOTIDE SEQUENCE [LARGE SCALE GENOMIC DNA]</scope>
    <source>
        <strain evidence="3 4">CQ-2017a</strain>
    </source>
</reference>
<evidence type="ECO:0000313" key="4">
    <source>
        <dbReference type="Proteomes" id="UP000243797"/>
    </source>
</evidence>
<protein>
    <recommendedName>
        <fullName evidence="1">Protein-lysine N-methyltransferase EFM6</fullName>
        <ecNumber evidence="1">2.1.1.-</ecNumber>
    </recommendedName>
    <alternativeName>
        <fullName evidence="1">Elongation factor methyltransferase 6</fullName>
    </alternativeName>
</protein>
<dbReference type="EMBL" id="NKHZ01000031">
    <property type="protein sequence ID" value="PNS19563.1"/>
    <property type="molecule type" value="Genomic_DNA"/>
</dbReference>
<dbReference type="PANTHER" id="PTHR14614">
    <property type="entry name" value="HEPATOCELLULAR CARCINOMA-ASSOCIATED ANTIGEN"/>
    <property type="match status" value="1"/>
</dbReference>
<dbReference type="GO" id="GO:0005829">
    <property type="term" value="C:cytosol"/>
    <property type="evidence" value="ECO:0007669"/>
    <property type="project" value="TreeGrafter"/>
</dbReference>
<comment type="similarity">
    <text evidence="1">Belongs to the class I-like SAM-binding methyltransferase superfamily. METTL21 family. EFM6 subfamily.</text>
</comment>
<comment type="subcellular location">
    <subcellularLocation>
        <location evidence="1">Cytoplasm</location>
    </subcellularLocation>
</comment>
<keyword evidence="1" id="KW-0949">S-adenosyl-L-methionine</keyword>
<accession>A0A2K1QXD2</accession>